<dbReference type="Proteomes" id="UP000236919">
    <property type="component" value="Unassembled WGS sequence"/>
</dbReference>
<accession>A0A2S4MPW9</accession>
<dbReference type="RefSeq" id="WP_146055792.1">
    <property type="nucleotide sequence ID" value="NZ_PQFZ01000001.1"/>
</dbReference>
<evidence type="ECO:0000313" key="3">
    <source>
        <dbReference type="Proteomes" id="UP000236919"/>
    </source>
</evidence>
<proteinExistence type="predicted"/>
<dbReference type="AlphaFoldDB" id="A0A2S4MPW9"/>
<name>A0A2S4MPW9_9HYPH</name>
<reference evidence="2 3" key="1">
    <citation type="submission" date="2018-01" db="EMBL/GenBank/DDBJ databases">
        <title>Genomic Encyclopedia of Type Strains, Phase III (KMG-III): the genomes of soil and plant-associated and newly described type strains.</title>
        <authorList>
            <person name="Whitman W."/>
        </authorList>
    </citation>
    <scope>NUCLEOTIDE SEQUENCE [LARGE SCALE GENOMIC DNA]</scope>
    <source>
        <strain evidence="2 3">1131</strain>
    </source>
</reference>
<gene>
    <name evidence="2" type="ORF">CYD53_101322</name>
</gene>
<organism evidence="2 3">
    <name type="scientific">Bosea psychrotolerans</name>
    <dbReference type="NCBI Taxonomy" id="1871628"/>
    <lineage>
        <taxon>Bacteria</taxon>
        <taxon>Pseudomonadati</taxon>
        <taxon>Pseudomonadota</taxon>
        <taxon>Alphaproteobacteria</taxon>
        <taxon>Hyphomicrobiales</taxon>
        <taxon>Boseaceae</taxon>
        <taxon>Bosea</taxon>
    </lineage>
</organism>
<sequence length="76" mass="7535">MAGEAAPIEPARDIGGIGDTDPDELLDNLAGCAEQDCGEVAVQAASLPGRLFGVGQLTPMPKLGSTALGESITALA</sequence>
<evidence type="ECO:0000256" key="1">
    <source>
        <dbReference type="SAM" id="MobiDB-lite"/>
    </source>
</evidence>
<keyword evidence="3" id="KW-1185">Reference proteome</keyword>
<feature type="region of interest" description="Disordered" evidence="1">
    <location>
        <begin position="1"/>
        <end position="20"/>
    </location>
</feature>
<dbReference type="EMBL" id="PQFZ01000001">
    <property type="protein sequence ID" value="POR56800.1"/>
    <property type="molecule type" value="Genomic_DNA"/>
</dbReference>
<comment type="caution">
    <text evidence="2">The sequence shown here is derived from an EMBL/GenBank/DDBJ whole genome shotgun (WGS) entry which is preliminary data.</text>
</comment>
<evidence type="ECO:0000313" key="2">
    <source>
        <dbReference type="EMBL" id="POR56800.1"/>
    </source>
</evidence>
<protein>
    <submittedName>
        <fullName evidence="2">Uncharacterized protein</fullName>
    </submittedName>
</protein>